<sequence>MNLIALERQTGSYGVANEGDTVTVSDEYGAELLKGGCFKLAPSKLTNPTATPEQEIVRNESGMGDQPVHKDATEAEIRNSTGPDGAIEPVAPTPSEVAEAKTEHQLDGEQENVEATDDNADMDTKEAKVEQAKQKTETAGAKRQTKEDKAAVQTK</sequence>
<feature type="compositionally biased region" description="Acidic residues" evidence="1">
    <location>
        <begin position="108"/>
        <end position="121"/>
    </location>
</feature>
<dbReference type="RefSeq" id="WP_015333085.1">
    <property type="nucleotide sequence ID" value="NC_020054.1"/>
</dbReference>
<dbReference type="AlphaFoldDB" id="I0KCY3"/>
<accession>I0KCY3</accession>
<feature type="compositionally biased region" description="Basic and acidic residues" evidence="1">
    <location>
        <begin position="144"/>
        <end position="155"/>
    </location>
</feature>
<protein>
    <submittedName>
        <fullName evidence="2">Uncharacterized protein</fullName>
    </submittedName>
</protein>
<feature type="compositionally biased region" description="Basic and acidic residues" evidence="1">
    <location>
        <begin position="98"/>
        <end position="107"/>
    </location>
</feature>
<dbReference type="EMBL" id="HE796683">
    <property type="protein sequence ID" value="CCH01986.1"/>
    <property type="molecule type" value="Genomic_DNA"/>
</dbReference>
<reference evidence="2 3" key="1">
    <citation type="journal article" date="2012" name="J. Bacteriol.">
        <title>Genome Sequence of Fibrella aestuarina BUZ 2T, a Filamentous Marine Bacterium.</title>
        <authorList>
            <person name="Filippini M."/>
            <person name="Qi W."/>
            <person name="Blom J."/>
            <person name="Goesmann A."/>
            <person name="Smits T.H."/>
            <person name="Bagheri H.C."/>
        </authorList>
    </citation>
    <scope>NUCLEOTIDE SEQUENCE [LARGE SCALE GENOMIC DNA]</scope>
    <source>
        <strain evidence="3">BUZ 2T</strain>
    </source>
</reference>
<evidence type="ECO:0000313" key="3">
    <source>
        <dbReference type="Proteomes" id="UP000011058"/>
    </source>
</evidence>
<evidence type="ECO:0000313" key="2">
    <source>
        <dbReference type="EMBL" id="CCH01986.1"/>
    </source>
</evidence>
<feature type="compositionally biased region" description="Basic and acidic residues" evidence="1">
    <location>
        <begin position="67"/>
        <end position="77"/>
    </location>
</feature>
<dbReference type="HOGENOM" id="CLU_1692880_0_0_10"/>
<organism evidence="2 3">
    <name type="scientific">Fibrella aestuarina BUZ 2</name>
    <dbReference type="NCBI Taxonomy" id="1166018"/>
    <lineage>
        <taxon>Bacteria</taxon>
        <taxon>Pseudomonadati</taxon>
        <taxon>Bacteroidota</taxon>
        <taxon>Cytophagia</taxon>
        <taxon>Cytophagales</taxon>
        <taxon>Spirosomataceae</taxon>
        <taxon>Fibrella</taxon>
    </lineage>
</organism>
<feature type="compositionally biased region" description="Basic and acidic residues" evidence="1">
    <location>
        <begin position="122"/>
        <end position="136"/>
    </location>
</feature>
<feature type="region of interest" description="Disordered" evidence="1">
    <location>
        <begin position="42"/>
        <end position="155"/>
    </location>
</feature>
<evidence type="ECO:0000256" key="1">
    <source>
        <dbReference type="SAM" id="MobiDB-lite"/>
    </source>
</evidence>
<name>I0KCY3_9BACT</name>
<dbReference type="KEGG" id="fae:FAES_3985"/>
<dbReference type="STRING" id="1166018.FAES_3985"/>
<gene>
    <name evidence="2" type="ORF">FAES_3985</name>
</gene>
<dbReference type="Proteomes" id="UP000011058">
    <property type="component" value="Chromosome"/>
</dbReference>
<keyword evidence="3" id="KW-1185">Reference proteome</keyword>
<proteinExistence type="predicted"/>